<keyword evidence="2 7" id="KW-0812">Transmembrane</keyword>
<protein>
    <recommendedName>
        <fullName evidence="9">Malectin-like domain-containing protein</fullName>
    </recommendedName>
</protein>
<dbReference type="InterPro" id="IPR024788">
    <property type="entry name" value="Malectin-like_Carb-bd_dom"/>
</dbReference>
<organism evidence="10 11">
    <name type="scientific">Eruca vesicaria subsp. sativa</name>
    <name type="common">Garden rocket</name>
    <name type="synonym">Eruca sativa</name>
    <dbReference type="NCBI Taxonomy" id="29727"/>
    <lineage>
        <taxon>Eukaryota</taxon>
        <taxon>Viridiplantae</taxon>
        <taxon>Streptophyta</taxon>
        <taxon>Embryophyta</taxon>
        <taxon>Tracheophyta</taxon>
        <taxon>Spermatophyta</taxon>
        <taxon>Magnoliopsida</taxon>
        <taxon>eudicotyledons</taxon>
        <taxon>Gunneridae</taxon>
        <taxon>Pentapetalae</taxon>
        <taxon>rosids</taxon>
        <taxon>malvids</taxon>
        <taxon>Brassicales</taxon>
        <taxon>Brassicaceae</taxon>
        <taxon>Brassiceae</taxon>
        <taxon>Eruca</taxon>
    </lineage>
</organism>
<dbReference type="PANTHER" id="PTHR45631:SF141">
    <property type="entry name" value="ER PROTEIN CARBOHYDRATE-BINDING PROTEIN"/>
    <property type="match status" value="1"/>
</dbReference>
<evidence type="ECO:0000256" key="4">
    <source>
        <dbReference type="ARBA" id="ARBA00022989"/>
    </source>
</evidence>
<evidence type="ECO:0000256" key="2">
    <source>
        <dbReference type="ARBA" id="ARBA00022692"/>
    </source>
</evidence>
<dbReference type="PANTHER" id="PTHR45631">
    <property type="entry name" value="OS07G0107800 PROTEIN-RELATED"/>
    <property type="match status" value="1"/>
</dbReference>
<comment type="caution">
    <text evidence="10">The sequence shown here is derived from an EMBL/GenBank/DDBJ whole genome shotgun (WGS) entry which is preliminary data.</text>
</comment>
<evidence type="ECO:0000256" key="6">
    <source>
        <dbReference type="SAM" id="MobiDB-lite"/>
    </source>
</evidence>
<feature type="region of interest" description="Disordered" evidence="6">
    <location>
        <begin position="415"/>
        <end position="445"/>
    </location>
</feature>
<evidence type="ECO:0000256" key="7">
    <source>
        <dbReference type="SAM" id="Phobius"/>
    </source>
</evidence>
<feature type="compositionally biased region" description="Polar residues" evidence="6">
    <location>
        <begin position="415"/>
        <end position="424"/>
    </location>
</feature>
<dbReference type="GO" id="GO:0016020">
    <property type="term" value="C:membrane"/>
    <property type="evidence" value="ECO:0007669"/>
    <property type="project" value="UniProtKB-SubCell"/>
</dbReference>
<evidence type="ECO:0000256" key="5">
    <source>
        <dbReference type="ARBA" id="ARBA00023136"/>
    </source>
</evidence>
<sequence length="468" mass="49712">MASDSLFLLFFLSLITLSKASVNIDCGTSLTGVDDNNIKWVGDKDFITSGESATVSSTEKSLTTLRYFPTGESNCYKIPVTKGRKILMRTIFYYGNYDGKSSSPTFSVVFEGKHRGTVSISSLLEPYVLELIYAPASGETSVCFVRTSSSSNPFVSSIEVADLAAGMYDELGPDEGLFYQQRVAYGTTEFLRSDLYGRFWRPSEINILWTGVPSSAASIDTSSASNKPPESILRNSWSVESLTLVDPTLPTKGVPVYLAMYFSEPLQMTVRSFNILFGSKKVGTGPVVPVFGKATQVVVRDVVASSSSQLVFQSTATALLPPMINALELYVISSGTSGEGSGNGSGSGSGTGGGGGGSGKGEPGGFLNAFISGSTHEEKKSNLPIILGAVTVVAIVIALVSVAILLRNRRKPSLIQSPTSTVAQEETGAPPQFGQQTGNDPNLSTIEADMGYIDDLIDINPSYVTQQH</sequence>
<dbReference type="Proteomes" id="UP001642260">
    <property type="component" value="Unassembled WGS sequence"/>
</dbReference>
<accession>A0ABC8M4I4</accession>
<dbReference type="AlphaFoldDB" id="A0ABC8M4I4"/>
<evidence type="ECO:0000313" key="10">
    <source>
        <dbReference type="EMBL" id="CAH8390621.1"/>
    </source>
</evidence>
<keyword evidence="5 7" id="KW-0472">Membrane</keyword>
<evidence type="ECO:0000259" key="9">
    <source>
        <dbReference type="Pfam" id="PF12819"/>
    </source>
</evidence>
<keyword evidence="11" id="KW-1185">Reference proteome</keyword>
<comment type="subcellular location">
    <subcellularLocation>
        <location evidence="1">Membrane</location>
        <topology evidence="1">Single-pass membrane protein</topology>
    </subcellularLocation>
</comment>
<dbReference type="Pfam" id="PF12819">
    <property type="entry name" value="Malectin_like"/>
    <property type="match status" value="1"/>
</dbReference>
<evidence type="ECO:0000256" key="1">
    <source>
        <dbReference type="ARBA" id="ARBA00004167"/>
    </source>
</evidence>
<evidence type="ECO:0000256" key="3">
    <source>
        <dbReference type="ARBA" id="ARBA00022729"/>
    </source>
</evidence>
<proteinExistence type="predicted"/>
<feature type="transmembrane region" description="Helical" evidence="7">
    <location>
        <begin position="385"/>
        <end position="406"/>
    </location>
</feature>
<gene>
    <name evidence="10" type="ORF">ERUC_LOCUS43104</name>
</gene>
<feature type="region of interest" description="Disordered" evidence="6">
    <location>
        <begin position="338"/>
        <end position="359"/>
    </location>
</feature>
<keyword evidence="4 7" id="KW-1133">Transmembrane helix</keyword>
<feature type="domain" description="Malectin-like" evidence="9">
    <location>
        <begin position="24"/>
        <end position="331"/>
    </location>
</feature>
<feature type="signal peptide" evidence="8">
    <location>
        <begin position="1"/>
        <end position="20"/>
    </location>
</feature>
<feature type="compositionally biased region" description="Polar residues" evidence="6">
    <location>
        <begin position="433"/>
        <end position="445"/>
    </location>
</feature>
<evidence type="ECO:0000313" key="11">
    <source>
        <dbReference type="Proteomes" id="UP001642260"/>
    </source>
</evidence>
<reference evidence="10 11" key="1">
    <citation type="submission" date="2022-03" db="EMBL/GenBank/DDBJ databases">
        <authorList>
            <person name="Macdonald S."/>
            <person name="Ahmed S."/>
            <person name="Newling K."/>
        </authorList>
    </citation>
    <scope>NUCLEOTIDE SEQUENCE [LARGE SCALE GENOMIC DNA]</scope>
</reference>
<name>A0ABC8M4I4_ERUVS</name>
<keyword evidence="3 8" id="KW-0732">Signal</keyword>
<dbReference type="EMBL" id="CAKOAT010907375">
    <property type="protein sequence ID" value="CAH8390621.1"/>
    <property type="molecule type" value="Genomic_DNA"/>
</dbReference>
<feature type="chain" id="PRO_5044808001" description="Malectin-like domain-containing protein" evidence="8">
    <location>
        <begin position="21"/>
        <end position="468"/>
    </location>
</feature>
<evidence type="ECO:0000256" key="8">
    <source>
        <dbReference type="SAM" id="SignalP"/>
    </source>
</evidence>